<accession>A0A511R0M8</accession>
<comment type="caution">
    <text evidence="1">The sequence shown here is derived from an EMBL/GenBank/DDBJ whole genome shotgun (WGS) entry which is preliminary data.</text>
</comment>
<protein>
    <submittedName>
        <fullName evidence="1">Uncharacterized protein</fullName>
    </submittedName>
</protein>
<dbReference type="EMBL" id="BJXL01000033">
    <property type="protein sequence ID" value="GEM83164.1"/>
    <property type="molecule type" value="Genomic_DNA"/>
</dbReference>
<sequence length="60" mass="6284">MIRLRAGIYGGLDGRVLAGVNILGVSLSGDVIPQGVIVPETPLLPEFSRCWHGVGLTPCL</sequence>
<proteinExistence type="predicted"/>
<dbReference type="AlphaFoldDB" id="A0A511R0M8"/>
<organism evidence="1 2">
    <name type="scientific">Meiothermus hypogaeus NBRC 106114</name>
    <dbReference type="NCBI Taxonomy" id="1227553"/>
    <lineage>
        <taxon>Bacteria</taxon>
        <taxon>Thermotogati</taxon>
        <taxon>Deinococcota</taxon>
        <taxon>Deinococci</taxon>
        <taxon>Thermales</taxon>
        <taxon>Thermaceae</taxon>
        <taxon>Meiothermus</taxon>
    </lineage>
</organism>
<reference evidence="1 2" key="1">
    <citation type="submission" date="2019-07" db="EMBL/GenBank/DDBJ databases">
        <title>Whole genome shotgun sequence of Meiothermus hypogaeus NBRC 106114.</title>
        <authorList>
            <person name="Hosoyama A."/>
            <person name="Uohara A."/>
            <person name="Ohji S."/>
            <person name="Ichikawa N."/>
        </authorList>
    </citation>
    <scope>NUCLEOTIDE SEQUENCE [LARGE SCALE GENOMIC DNA]</scope>
    <source>
        <strain evidence="1 2">NBRC 106114</strain>
    </source>
</reference>
<gene>
    <name evidence="1" type="ORF">MHY01S_13300</name>
</gene>
<evidence type="ECO:0000313" key="1">
    <source>
        <dbReference type="EMBL" id="GEM83164.1"/>
    </source>
</evidence>
<dbReference type="Proteomes" id="UP000321197">
    <property type="component" value="Unassembled WGS sequence"/>
</dbReference>
<evidence type="ECO:0000313" key="2">
    <source>
        <dbReference type="Proteomes" id="UP000321197"/>
    </source>
</evidence>
<name>A0A511R0M8_9DEIN</name>